<evidence type="ECO:0000313" key="2">
    <source>
        <dbReference type="Proteomes" id="UP000176037"/>
    </source>
</evidence>
<dbReference type="EMBL" id="MJIC01000014">
    <property type="protein sequence ID" value="OFI34218.1"/>
    <property type="molecule type" value="Genomic_DNA"/>
</dbReference>
<dbReference type="AlphaFoldDB" id="A0A1E8FF39"/>
<sequence length="88" mass="9776">MAGFFQSRILNLSQGNAHCQEDNEGAALRIEPSGIRTVHEAQLARSQNREKEIARMAKDNSGNGDYLTGCKGYREQRKGKRLRTGGLL</sequence>
<dbReference type="Proteomes" id="UP000176037">
    <property type="component" value="Unassembled WGS sequence"/>
</dbReference>
<gene>
    <name evidence="1" type="ORF">BFC17_22035</name>
</gene>
<reference evidence="1 2" key="1">
    <citation type="submission" date="2016-09" db="EMBL/GenBank/DDBJ databases">
        <title>Alteromonas lipolytica, a new species isolated from sea water.</title>
        <authorList>
            <person name="Wu Y.-H."/>
            <person name="Cheng H."/>
            <person name="Xu X.-W."/>
        </authorList>
    </citation>
    <scope>NUCLEOTIDE SEQUENCE [LARGE SCALE GENOMIC DNA]</scope>
    <source>
        <strain evidence="1 2">JW12</strain>
    </source>
</reference>
<comment type="caution">
    <text evidence="1">The sequence shown here is derived from an EMBL/GenBank/DDBJ whole genome shotgun (WGS) entry which is preliminary data.</text>
</comment>
<evidence type="ECO:0000313" key="1">
    <source>
        <dbReference type="EMBL" id="OFI34218.1"/>
    </source>
</evidence>
<keyword evidence="2" id="KW-1185">Reference proteome</keyword>
<name>A0A1E8FF39_9ALTE</name>
<accession>A0A1E8FF39</accession>
<proteinExistence type="predicted"/>
<protein>
    <submittedName>
        <fullName evidence="1">Uncharacterized protein</fullName>
    </submittedName>
</protein>
<organism evidence="1 2">
    <name type="scientific">Alteromonas lipolytica</name>
    <dbReference type="NCBI Taxonomy" id="1856405"/>
    <lineage>
        <taxon>Bacteria</taxon>
        <taxon>Pseudomonadati</taxon>
        <taxon>Pseudomonadota</taxon>
        <taxon>Gammaproteobacteria</taxon>
        <taxon>Alteromonadales</taxon>
        <taxon>Alteromonadaceae</taxon>
        <taxon>Alteromonas/Salinimonas group</taxon>
        <taxon>Alteromonas</taxon>
    </lineage>
</organism>